<dbReference type="InterPro" id="IPR032465">
    <property type="entry name" value="ACMSD"/>
</dbReference>
<dbReference type="InterPro" id="IPR032466">
    <property type="entry name" value="Metal_Hydrolase"/>
</dbReference>
<keyword evidence="4" id="KW-1185">Reference proteome</keyword>
<dbReference type="GO" id="GO:0016831">
    <property type="term" value="F:carboxy-lyase activity"/>
    <property type="evidence" value="ECO:0007669"/>
    <property type="project" value="InterPro"/>
</dbReference>
<feature type="domain" description="Amidohydrolase-related" evidence="2">
    <location>
        <begin position="8"/>
        <end position="263"/>
    </location>
</feature>
<dbReference type="Pfam" id="PF04909">
    <property type="entry name" value="Amidohydro_2"/>
    <property type="match status" value="1"/>
</dbReference>
<dbReference type="Gene3D" id="3.20.20.140">
    <property type="entry name" value="Metal-dependent hydrolases"/>
    <property type="match status" value="1"/>
</dbReference>
<evidence type="ECO:0000313" key="3">
    <source>
        <dbReference type="EMBL" id="SDN69058.1"/>
    </source>
</evidence>
<accession>A0A1H0DG18</accession>
<dbReference type="InterPro" id="IPR006680">
    <property type="entry name" value="Amidohydro-rel"/>
</dbReference>
<dbReference type="EMBL" id="FNID01000028">
    <property type="protein sequence ID" value="SDN69058.1"/>
    <property type="molecule type" value="Genomic_DNA"/>
</dbReference>
<evidence type="ECO:0000256" key="1">
    <source>
        <dbReference type="ARBA" id="ARBA00023239"/>
    </source>
</evidence>
<dbReference type="GO" id="GO:0005737">
    <property type="term" value="C:cytoplasm"/>
    <property type="evidence" value="ECO:0007669"/>
    <property type="project" value="TreeGrafter"/>
</dbReference>
<organism evidence="3 4">
    <name type="scientific">Acetanaerobacterium elongatum</name>
    <dbReference type="NCBI Taxonomy" id="258515"/>
    <lineage>
        <taxon>Bacteria</taxon>
        <taxon>Bacillati</taxon>
        <taxon>Bacillota</taxon>
        <taxon>Clostridia</taxon>
        <taxon>Eubacteriales</taxon>
        <taxon>Oscillospiraceae</taxon>
        <taxon>Acetanaerobacterium</taxon>
    </lineage>
</organism>
<evidence type="ECO:0000313" key="4">
    <source>
        <dbReference type="Proteomes" id="UP000199182"/>
    </source>
</evidence>
<dbReference type="PANTHER" id="PTHR21240">
    <property type="entry name" value="2-AMINO-3-CARBOXYLMUCONATE-6-SEMIALDEHYDE DECARBOXYLASE"/>
    <property type="match status" value="1"/>
</dbReference>
<protein>
    <recommendedName>
        <fullName evidence="2">Amidohydrolase-related domain-containing protein</fullName>
    </recommendedName>
</protein>
<gene>
    <name evidence="3" type="ORF">SAMN05192585_12829</name>
</gene>
<dbReference type="PANTHER" id="PTHR21240:SF28">
    <property type="entry name" value="ISO-OROTATE DECARBOXYLASE (EUROFUNG)"/>
    <property type="match status" value="1"/>
</dbReference>
<dbReference type="CDD" id="cd01292">
    <property type="entry name" value="metallo-dependent_hydrolases"/>
    <property type="match status" value="1"/>
</dbReference>
<dbReference type="Proteomes" id="UP000199182">
    <property type="component" value="Unassembled WGS sequence"/>
</dbReference>
<dbReference type="STRING" id="258515.SAMN05192585_12829"/>
<dbReference type="SUPFAM" id="SSF51556">
    <property type="entry name" value="Metallo-dependent hydrolases"/>
    <property type="match status" value="1"/>
</dbReference>
<dbReference type="GO" id="GO:0019748">
    <property type="term" value="P:secondary metabolic process"/>
    <property type="evidence" value="ECO:0007669"/>
    <property type="project" value="TreeGrafter"/>
</dbReference>
<evidence type="ECO:0000259" key="2">
    <source>
        <dbReference type="Pfam" id="PF04909"/>
    </source>
</evidence>
<reference evidence="3 4" key="1">
    <citation type="submission" date="2016-10" db="EMBL/GenBank/DDBJ databases">
        <authorList>
            <person name="de Groot N.N."/>
        </authorList>
    </citation>
    <scope>NUCLEOTIDE SEQUENCE [LARGE SCALE GENOMIC DNA]</scope>
    <source>
        <strain evidence="3 4">CGMCC 1.5012</strain>
    </source>
</reference>
<proteinExistence type="predicted"/>
<sequence length="270" mass="31359">MEPREIWDMHCHIYPDKIAEKAAQAIGRFYNIEMSYPGRSETLLESGARIGVKHYLVCSAATAPEQVESINNFIAQECDNHPEFTGFGTLHPDMERFEPEIKRLISLGLRGVKLHPDFQHFQIDSPRAIEMYRVASEYGLPFLFHTGDKRFDYSSPRRLASAMDKVPRLVAIAAHFGGYTEWEQVADCLNRPNVFFDTSSTLFELPPKEAVSLLRTLGVERFFFGVDFPMWDHEEELERFNRLPLTEGERAQIFSLNARRFFERYRPEDI</sequence>
<dbReference type="GO" id="GO:0016787">
    <property type="term" value="F:hydrolase activity"/>
    <property type="evidence" value="ECO:0007669"/>
    <property type="project" value="InterPro"/>
</dbReference>
<keyword evidence="1" id="KW-0456">Lyase</keyword>
<dbReference type="AlphaFoldDB" id="A0A1H0DG18"/>
<name>A0A1H0DG18_9FIRM</name>